<organism evidence="4 5">
    <name type="scientific">Bacillus inaquosorum</name>
    <dbReference type="NCBI Taxonomy" id="483913"/>
    <lineage>
        <taxon>Bacteria</taxon>
        <taxon>Bacillati</taxon>
        <taxon>Bacillota</taxon>
        <taxon>Bacilli</taxon>
        <taxon>Bacillales</taxon>
        <taxon>Bacillaceae</taxon>
        <taxon>Bacillus</taxon>
    </lineage>
</organism>
<feature type="domain" description="LXG" evidence="3">
    <location>
        <begin position="1"/>
        <end position="235"/>
    </location>
</feature>
<dbReference type="Pfam" id="PF14436">
    <property type="entry name" value="EndoU_bacteria"/>
    <property type="match status" value="1"/>
</dbReference>
<dbReference type="AlphaFoldDB" id="A0A9Q4HUK2"/>
<evidence type="ECO:0000259" key="3">
    <source>
        <dbReference type="PROSITE" id="PS51756"/>
    </source>
</evidence>
<feature type="coiled-coil region" evidence="2">
    <location>
        <begin position="10"/>
        <end position="47"/>
    </location>
</feature>
<dbReference type="InterPro" id="IPR006829">
    <property type="entry name" value="LXG_dom"/>
</dbReference>
<dbReference type="Proteomes" id="UP001066278">
    <property type="component" value="Unassembled WGS sequence"/>
</dbReference>
<evidence type="ECO:0000313" key="4">
    <source>
        <dbReference type="EMBL" id="MCY9230843.1"/>
    </source>
</evidence>
<dbReference type="EMBL" id="JALAXJ010000017">
    <property type="protein sequence ID" value="MCY9230843.1"/>
    <property type="molecule type" value="Genomic_DNA"/>
</dbReference>
<evidence type="ECO:0000313" key="5">
    <source>
        <dbReference type="Proteomes" id="UP001066278"/>
    </source>
</evidence>
<comment type="caution">
    <text evidence="4">The sequence shown here is derived from an EMBL/GenBank/DDBJ whole genome shotgun (WGS) entry which is preliminary data.</text>
</comment>
<keyword evidence="2" id="KW-0175">Coiled coil</keyword>
<dbReference type="InterPro" id="IPR029501">
    <property type="entry name" value="EndoU_bac"/>
</dbReference>
<proteinExistence type="inferred from homology"/>
<dbReference type="RefSeq" id="WP_268278047.1">
    <property type="nucleotide sequence ID" value="NZ_JALAJJ010000014.1"/>
</dbReference>
<gene>
    <name evidence="4" type="ORF">MOE99_16085</name>
</gene>
<name>A0A9Q4HUK2_9BACI</name>
<evidence type="ECO:0000256" key="2">
    <source>
        <dbReference type="SAM" id="Coils"/>
    </source>
</evidence>
<dbReference type="PROSITE" id="PS51756">
    <property type="entry name" value="LXG"/>
    <property type="match status" value="1"/>
</dbReference>
<dbReference type="Pfam" id="PF04740">
    <property type="entry name" value="LXG"/>
    <property type="match status" value="1"/>
</dbReference>
<accession>A0A9Q4HUK2</accession>
<comment type="similarity">
    <text evidence="1">In the N-terminal section; belongs to the LXG family.</text>
</comment>
<protein>
    <submittedName>
        <fullName evidence="4">T7SS effector LXG polymorphic toxin</fullName>
    </submittedName>
</protein>
<evidence type="ECO:0000256" key="1">
    <source>
        <dbReference type="ARBA" id="ARBA00034117"/>
    </source>
</evidence>
<reference evidence="4" key="1">
    <citation type="submission" date="2022-02" db="EMBL/GenBank/DDBJ databases">
        <title>Crop Bioprotection Bacillus Genome Sequencing.</title>
        <authorList>
            <person name="Dunlap C."/>
        </authorList>
    </citation>
    <scope>NUCLEOTIDE SEQUENCE</scope>
    <source>
        <strain evidence="4">T20C13</strain>
    </source>
</reference>
<sequence length="576" mass="64519">MKTLDVHALHEGIQHTIEKLDKQKQQLEKLEKSVEHLAGMKDALKGKGGDAIRTFYEECHKPFLLFFGMFIDEYKKVLKQTQHGISSVESDSHGMIAEAFLSHDARHGVKHAREVTEQLTDAVNRQTSAIDHIVSLPTVNDSFFRMETEQAERLITDTLHKLFQFDGQQTQALETTKSDFQTMKKYIDQLETMYTGPKIEITGYKSGSILKSQEEEKINQTFGAINSQMKQAVDSPMELMLKKLAKHKQSNVDTVMKDDKQQKIEREIHADDSNVTLLQKEAAAHPKVYGDIRVINDKLYNHKGLKKIDTIEVIDELTRDTASIDYVGGKYFVYENGQIVREFYAGGRKRLEEVSYIPEDKVGGAKSLDSFLAGTQYEFIEWVSPQGAIKKLAVRGGKRVVTDVAKHVAKKESKGEVNKVASKGASEGRKLLSSKTVISSDMEAKILEGQRKVPKNILIGGHSSSINNTNDNFAVEVLSTNADGTKNVMFTKQFVDGNISKIKKSTLFPESWNDDQILKSIIEVGNTPPISTRLRDRSTWHRASKNGVEIDVIKNGDNVTSGYPTGKVNAPRPSGF</sequence>
<dbReference type="GO" id="GO:0004519">
    <property type="term" value="F:endonuclease activity"/>
    <property type="evidence" value="ECO:0007669"/>
    <property type="project" value="InterPro"/>
</dbReference>